<dbReference type="Proteomes" id="UP000711488">
    <property type="component" value="Unassembled WGS sequence"/>
</dbReference>
<accession>A0A6A0GYH2</accession>
<feature type="transmembrane region" description="Helical" evidence="1">
    <location>
        <begin position="26"/>
        <end position="44"/>
    </location>
</feature>
<dbReference type="PANTHER" id="PTHR10211">
    <property type="entry name" value="DEOXYRIBODIPYRIMIDINE PHOTOLYASE"/>
    <property type="match status" value="1"/>
</dbReference>
<keyword evidence="1" id="KW-1133">Transmembrane helix</keyword>
<reference evidence="2" key="3">
    <citation type="submission" date="2019-06" db="EMBL/GenBank/DDBJ databases">
        <authorList>
            <person name="Poynton C."/>
            <person name="Hasenbein S."/>
            <person name="Benoit J.B."/>
            <person name="Sepulveda M.S."/>
            <person name="Poelchau M.F."/>
            <person name="Murali S.C."/>
            <person name="Chen S."/>
            <person name="Glastad K.M."/>
            <person name="Werren J.H."/>
            <person name="Vineis J.H."/>
            <person name="Bowen J.L."/>
            <person name="Friedrich M."/>
            <person name="Jones J."/>
            <person name="Robertson H.M."/>
            <person name="Feyereisen R."/>
            <person name="Mechler-Hickson A."/>
            <person name="Mathers N."/>
            <person name="Lee C.E."/>
            <person name="Colbourne J.K."/>
            <person name="Biales A."/>
            <person name="Johnston J.S."/>
            <person name="Wellborn G.A."/>
            <person name="Rosendale A.J."/>
            <person name="Cridge A.G."/>
            <person name="Munoz-Torres M.C."/>
            <person name="Bain P.A."/>
            <person name="Manny A.R."/>
            <person name="Major K.M."/>
            <person name="Lambert F.N."/>
            <person name="Vulpe C.D."/>
            <person name="Tuck P."/>
            <person name="Blalock B.J."/>
            <person name="Lin Y.-Y."/>
            <person name="Smith M.E."/>
            <person name="Ochoa-Acuna H."/>
            <person name="Chen M.-J.M."/>
            <person name="Childers C.P."/>
            <person name="Qu J."/>
            <person name="Dugan S."/>
            <person name="Lee S.L."/>
            <person name="Chao H."/>
            <person name="Dinh H."/>
            <person name="Han Y."/>
            <person name="Doddapaneni H."/>
            <person name="Worley K.C."/>
            <person name="Muzny D.M."/>
            <person name="Gibbs R.A."/>
            <person name="Richards S."/>
        </authorList>
    </citation>
    <scope>NUCLEOTIDE SEQUENCE</scope>
    <source>
        <strain evidence="2">HAZT.00-mixed</strain>
        <tissue evidence="2">Whole organism</tissue>
    </source>
</reference>
<sequence length="160" mass="18983">MVTEGKMHGFLRMYWAKKILDSRQELIFFSMFQLCYYCCLWSIGGLHDQGWREREVFGKIRYMNYAGCNKKMNIKAFVSKYRVREDMPGIILQTGRYMSGIILQTYRYMSGIILQSYRYMSGIILQSYMSGTILQMINYMSGIILQTYRYMSGIILQMIT</sequence>
<dbReference type="GO" id="GO:0000719">
    <property type="term" value="P:photoreactive repair"/>
    <property type="evidence" value="ECO:0007669"/>
    <property type="project" value="TreeGrafter"/>
</dbReference>
<dbReference type="PANTHER" id="PTHR10211:SF0">
    <property type="entry name" value="DEOXYRIBODIPYRIMIDINE PHOTO-LYASE"/>
    <property type="match status" value="1"/>
</dbReference>
<dbReference type="GO" id="GO:0003904">
    <property type="term" value="F:deoxyribodipyrimidine photo-lyase activity"/>
    <property type="evidence" value="ECO:0007669"/>
    <property type="project" value="TreeGrafter"/>
</dbReference>
<dbReference type="OrthoDB" id="496749at2759"/>
<dbReference type="PROSITE" id="PS01084">
    <property type="entry name" value="DNA_PHOTOLYASES_2_2"/>
    <property type="match status" value="1"/>
</dbReference>
<dbReference type="InterPro" id="IPR052219">
    <property type="entry name" value="Photolyase_Class-2"/>
</dbReference>
<organism evidence="2">
    <name type="scientific">Hyalella azteca</name>
    <name type="common">Amphipod</name>
    <dbReference type="NCBI Taxonomy" id="294128"/>
    <lineage>
        <taxon>Eukaryota</taxon>
        <taxon>Metazoa</taxon>
        <taxon>Ecdysozoa</taxon>
        <taxon>Arthropoda</taxon>
        <taxon>Crustacea</taxon>
        <taxon>Multicrustacea</taxon>
        <taxon>Malacostraca</taxon>
        <taxon>Eumalacostraca</taxon>
        <taxon>Peracarida</taxon>
        <taxon>Amphipoda</taxon>
        <taxon>Senticaudata</taxon>
        <taxon>Talitrida</taxon>
        <taxon>Talitroidea</taxon>
        <taxon>Hyalellidae</taxon>
        <taxon>Hyalella</taxon>
    </lineage>
</organism>
<reference evidence="2" key="2">
    <citation type="journal article" date="2018" name="Environ. Sci. Technol.">
        <title>The Toxicogenome of Hyalella azteca: A Model for Sediment Ecotoxicology and Evolutionary Toxicology.</title>
        <authorList>
            <person name="Poynton H.C."/>
            <person name="Hasenbein S."/>
            <person name="Benoit J.B."/>
            <person name="Sepulveda M.S."/>
            <person name="Poelchau M.F."/>
            <person name="Hughes D.S.T."/>
            <person name="Murali S.C."/>
            <person name="Chen S."/>
            <person name="Glastad K.M."/>
            <person name="Goodisman M.A.D."/>
            <person name="Werren J.H."/>
            <person name="Vineis J.H."/>
            <person name="Bowen J.L."/>
            <person name="Friedrich M."/>
            <person name="Jones J."/>
            <person name="Robertson H.M."/>
            <person name="Feyereisen R."/>
            <person name="Mechler-Hickson A."/>
            <person name="Mathers N."/>
            <person name="Lee C.E."/>
            <person name="Colbourne J.K."/>
            <person name="Biales A."/>
            <person name="Johnston J.S."/>
            <person name="Wellborn G.A."/>
            <person name="Rosendale A.J."/>
            <person name="Cridge A.G."/>
            <person name="Munoz-Torres M.C."/>
            <person name="Bain P.A."/>
            <person name="Manny A.R."/>
            <person name="Major K.M."/>
            <person name="Lambert F.N."/>
            <person name="Vulpe C.D."/>
            <person name="Tuck P."/>
            <person name="Blalock B.J."/>
            <person name="Lin Y.Y."/>
            <person name="Smith M.E."/>
            <person name="Ochoa-Acuna H."/>
            <person name="Chen M.M."/>
            <person name="Childers C.P."/>
            <person name="Qu J."/>
            <person name="Dugan S."/>
            <person name="Lee S.L."/>
            <person name="Chao H."/>
            <person name="Dinh H."/>
            <person name="Han Y."/>
            <person name="Doddapaneni H."/>
            <person name="Worley K.C."/>
            <person name="Muzny D.M."/>
            <person name="Gibbs R.A."/>
            <person name="Richards S."/>
        </authorList>
    </citation>
    <scope>NUCLEOTIDE SEQUENCE</scope>
    <source>
        <strain evidence="2">HAZT.00-mixed</strain>
        <tissue evidence="2">Whole organism</tissue>
    </source>
</reference>
<reference evidence="2" key="1">
    <citation type="submission" date="2014-08" db="EMBL/GenBank/DDBJ databases">
        <authorList>
            <person name="Murali S."/>
            <person name="Richards S."/>
            <person name="Bandaranaike D."/>
            <person name="Bellair M."/>
            <person name="Blankenburg K."/>
            <person name="Chao H."/>
            <person name="Dinh H."/>
            <person name="Doddapaneni H."/>
            <person name="Dugan-Rocha S."/>
            <person name="Elkadiri S."/>
            <person name="Gnanaolivu R."/>
            <person name="Hughes D."/>
            <person name="Lee S."/>
            <person name="Li M."/>
            <person name="Ming W."/>
            <person name="Munidasa M."/>
            <person name="Muniz J."/>
            <person name="Nguyen L."/>
            <person name="Osuji N."/>
            <person name="Pu L.-L."/>
            <person name="Puazo M."/>
            <person name="Skinner E."/>
            <person name="Qu C."/>
            <person name="Quiroz J."/>
            <person name="Raj R."/>
            <person name="Weissenberger G."/>
            <person name="Xin Y."/>
            <person name="Zou X."/>
            <person name="Han Y."/>
            <person name="Worley K."/>
            <person name="Muzny D."/>
            <person name="Gibbs R."/>
        </authorList>
    </citation>
    <scope>NUCLEOTIDE SEQUENCE</scope>
    <source>
        <strain evidence="2">HAZT.00-mixed</strain>
        <tissue evidence="2">Whole organism</tissue>
    </source>
</reference>
<evidence type="ECO:0000256" key="1">
    <source>
        <dbReference type="SAM" id="Phobius"/>
    </source>
</evidence>
<keyword evidence="1" id="KW-0472">Membrane</keyword>
<dbReference type="InterPro" id="IPR036134">
    <property type="entry name" value="Crypto/Photolyase_FAD-like_sf"/>
</dbReference>
<comment type="caution">
    <text evidence="2">The sequence shown here is derived from an EMBL/GenBank/DDBJ whole genome shotgun (WGS) entry which is preliminary data.</text>
</comment>
<dbReference type="InterPro" id="IPR032673">
    <property type="entry name" value="DNA_photolyase_2_CS"/>
</dbReference>
<name>A0A6A0GYH2_HYAAZ</name>
<gene>
    <name evidence="2" type="ORF">HAZT_HAZT001439</name>
</gene>
<keyword evidence="1" id="KW-0812">Transmembrane</keyword>
<dbReference type="AlphaFoldDB" id="A0A6A0GYH2"/>
<proteinExistence type="predicted"/>
<dbReference type="SUPFAM" id="SSF48173">
    <property type="entry name" value="Cryptochrome/photolyase FAD-binding domain"/>
    <property type="match status" value="1"/>
</dbReference>
<feature type="transmembrane region" description="Helical" evidence="1">
    <location>
        <begin position="128"/>
        <end position="148"/>
    </location>
</feature>
<evidence type="ECO:0000313" key="2">
    <source>
        <dbReference type="EMBL" id="KAA0192304.1"/>
    </source>
</evidence>
<dbReference type="EMBL" id="JQDR03011727">
    <property type="protein sequence ID" value="KAA0192304.1"/>
    <property type="molecule type" value="Genomic_DNA"/>
</dbReference>
<dbReference type="Gene3D" id="1.10.579.10">
    <property type="entry name" value="DNA Cyclobutane Dipyrimidine Photolyase, subunit A, domain 3"/>
    <property type="match status" value="2"/>
</dbReference>
<protein>
    <submittedName>
        <fullName evidence="2">Uncharacterized protein</fullName>
    </submittedName>
</protein>